<dbReference type="Gene3D" id="1.20.5.170">
    <property type="match status" value="1"/>
</dbReference>
<name>A0ABM1ZJ06_AEDAL</name>
<dbReference type="PROSITE" id="PS00036">
    <property type="entry name" value="BZIP_BASIC"/>
    <property type="match status" value="1"/>
</dbReference>
<dbReference type="Pfam" id="PF07716">
    <property type="entry name" value="bZIP_2"/>
    <property type="match status" value="1"/>
</dbReference>
<keyword evidence="11" id="KW-1185">Reference proteome</keyword>
<accession>A0ABM1ZJ06</accession>
<feature type="region of interest" description="Disordered" evidence="8">
    <location>
        <begin position="253"/>
        <end position="321"/>
    </location>
</feature>
<dbReference type="RefSeq" id="XP_019536217.3">
    <property type="nucleotide sequence ID" value="XM_019680672.3"/>
</dbReference>
<dbReference type="Proteomes" id="UP000069940">
    <property type="component" value="Unassembled WGS sequence"/>
</dbReference>
<dbReference type="SUPFAM" id="SSF57959">
    <property type="entry name" value="Leucine zipper domain"/>
    <property type="match status" value="1"/>
</dbReference>
<protein>
    <recommendedName>
        <fullName evidence="6">X-box-binding protein 1</fullName>
    </recommendedName>
</protein>
<dbReference type="InterPro" id="IPR046347">
    <property type="entry name" value="bZIP_sf"/>
</dbReference>
<evidence type="ECO:0000313" key="11">
    <source>
        <dbReference type="Proteomes" id="UP000069940"/>
    </source>
</evidence>
<evidence type="ECO:0000313" key="10">
    <source>
        <dbReference type="EnsemblMetazoa" id="AALFPA23_018953.P27874"/>
    </source>
</evidence>
<reference evidence="11" key="1">
    <citation type="journal article" date="2015" name="Proc. Natl. Acad. Sci. U.S.A.">
        <title>Genome sequence of the Asian Tiger mosquito, Aedes albopictus, reveals insights into its biology, genetics, and evolution.</title>
        <authorList>
            <person name="Chen X.G."/>
            <person name="Jiang X."/>
            <person name="Gu J."/>
            <person name="Xu M."/>
            <person name="Wu Y."/>
            <person name="Deng Y."/>
            <person name="Zhang C."/>
            <person name="Bonizzoni M."/>
            <person name="Dermauw W."/>
            <person name="Vontas J."/>
            <person name="Armbruster P."/>
            <person name="Huang X."/>
            <person name="Yang Y."/>
            <person name="Zhang H."/>
            <person name="He W."/>
            <person name="Peng H."/>
            <person name="Liu Y."/>
            <person name="Wu K."/>
            <person name="Chen J."/>
            <person name="Lirakis M."/>
            <person name="Topalis P."/>
            <person name="Van Leeuwen T."/>
            <person name="Hall A.B."/>
            <person name="Jiang X."/>
            <person name="Thorpe C."/>
            <person name="Mueller R.L."/>
            <person name="Sun C."/>
            <person name="Waterhouse R.M."/>
            <person name="Yan G."/>
            <person name="Tu Z.J."/>
            <person name="Fang X."/>
            <person name="James A.A."/>
        </authorList>
    </citation>
    <scope>NUCLEOTIDE SEQUENCE [LARGE SCALE GENOMIC DNA]</scope>
    <source>
        <strain evidence="11">Foshan</strain>
    </source>
</reference>
<evidence type="ECO:0000256" key="8">
    <source>
        <dbReference type="SAM" id="MobiDB-lite"/>
    </source>
</evidence>
<keyword evidence="7" id="KW-0175">Coiled coil</keyword>
<evidence type="ECO:0000256" key="4">
    <source>
        <dbReference type="ARBA" id="ARBA00023163"/>
    </source>
</evidence>
<dbReference type="CDD" id="cd14691">
    <property type="entry name" value="bZIP_XBP1"/>
    <property type="match status" value="1"/>
</dbReference>
<feature type="coiled-coil region" evidence="7">
    <location>
        <begin position="71"/>
        <end position="133"/>
    </location>
</feature>
<dbReference type="GeneID" id="109407580"/>
<evidence type="ECO:0000256" key="7">
    <source>
        <dbReference type="SAM" id="Coils"/>
    </source>
</evidence>
<keyword evidence="1" id="KW-0832">Ubl conjugation</keyword>
<evidence type="ECO:0000256" key="5">
    <source>
        <dbReference type="ARBA" id="ARBA00023242"/>
    </source>
</evidence>
<feature type="compositionally biased region" description="Polar residues" evidence="8">
    <location>
        <begin position="289"/>
        <end position="303"/>
    </location>
</feature>
<feature type="region of interest" description="Disordered" evidence="8">
    <location>
        <begin position="178"/>
        <end position="218"/>
    </location>
</feature>
<evidence type="ECO:0000256" key="2">
    <source>
        <dbReference type="ARBA" id="ARBA00023015"/>
    </source>
</evidence>
<keyword evidence="5" id="KW-0539">Nucleus</keyword>
<evidence type="ECO:0000256" key="3">
    <source>
        <dbReference type="ARBA" id="ARBA00023125"/>
    </source>
</evidence>
<evidence type="ECO:0000256" key="1">
    <source>
        <dbReference type="ARBA" id="ARBA00022843"/>
    </source>
</evidence>
<dbReference type="PANTHER" id="PTHR46542">
    <property type="entry name" value="X-BOX BINDING PROTEIN 1"/>
    <property type="match status" value="1"/>
</dbReference>
<feature type="compositionally biased region" description="Low complexity" evidence="8">
    <location>
        <begin position="262"/>
        <end position="278"/>
    </location>
</feature>
<dbReference type="SMART" id="SM00338">
    <property type="entry name" value="BRLZ"/>
    <property type="match status" value="1"/>
</dbReference>
<sequence length="462" mass="50904">MSAPIVITVPTKYIPINLAPLAIKTESRSASLSDADESTSSMDEFLVRGKKRRLDHLTWEEKLQRKKLKNRVAAQTSRDRKKAKMEEMEQTIQQQTDQISELQLKCASLQAEKDTYYSKCLELESRQEELERRLNDLAAPTVGHSHHRQQVGTPIDPSSLTQCWLCFHPTRISSIRPNPSAAGIFFNGSTDDTESGQDDGPEDRRRKGSNAVEDSCSLPALQDMLEEFDVSKLEELAESLLANVTSELEGADAGSIPVDAQGSSPSGGMPGPVVGTPSERLESSEETDQGSSLNILNTHNYSKSPFHAEKPHSTGQQQSNIGLPASTILGTYDNESTCITIILNDDDEELPLEEEIICEEAGEDFFSHHDQGDFKVKLEPVRELLSPIPSTCSNYSSSDDLKPTATEEDVFKCPLTPSSFVSDGGYESLGSPNHVSTDFNLTASSWDGFWNLDLFPILTDMN</sequence>
<keyword evidence="3" id="KW-0238">DNA-binding</keyword>
<feature type="compositionally biased region" description="Acidic residues" evidence="8">
    <location>
        <begin position="191"/>
        <end position="201"/>
    </location>
</feature>
<feature type="domain" description="BZIP" evidence="9">
    <location>
        <begin position="60"/>
        <end position="123"/>
    </location>
</feature>
<dbReference type="EnsemblMetazoa" id="AALFPA23_018953.R27874">
    <property type="protein sequence ID" value="AALFPA23_018953.P27874"/>
    <property type="gene ID" value="AALFPA23_018953"/>
</dbReference>
<evidence type="ECO:0000259" key="9">
    <source>
        <dbReference type="PROSITE" id="PS50217"/>
    </source>
</evidence>
<dbReference type="InterPro" id="IPR004827">
    <property type="entry name" value="bZIP"/>
</dbReference>
<proteinExistence type="predicted"/>
<keyword evidence="4" id="KW-0804">Transcription</keyword>
<evidence type="ECO:0000256" key="6">
    <source>
        <dbReference type="ARBA" id="ARBA00040165"/>
    </source>
</evidence>
<dbReference type="PANTHER" id="PTHR46542:SF1">
    <property type="entry name" value="X-BOX BINDING PROTEIN 1"/>
    <property type="match status" value="1"/>
</dbReference>
<keyword evidence="2" id="KW-0805">Transcription regulation</keyword>
<reference evidence="10" key="2">
    <citation type="submission" date="2025-05" db="UniProtKB">
        <authorList>
            <consortium name="EnsemblMetazoa"/>
        </authorList>
    </citation>
    <scope>IDENTIFICATION</scope>
    <source>
        <strain evidence="10">Foshan</strain>
    </source>
</reference>
<organism evidence="10 11">
    <name type="scientific">Aedes albopictus</name>
    <name type="common">Asian tiger mosquito</name>
    <name type="synonym">Stegomyia albopicta</name>
    <dbReference type="NCBI Taxonomy" id="7160"/>
    <lineage>
        <taxon>Eukaryota</taxon>
        <taxon>Metazoa</taxon>
        <taxon>Ecdysozoa</taxon>
        <taxon>Arthropoda</taxon>
        <taxon>Hexapoda</taxon>
        <taxon>Insecta</taxon>
        <taxon>Pterygota</taxon>
        <taxon>Neoptera</taxon>
        <taxon>Endopterygota</taxon>
        <taxon>Diptera</taxon>
        <taxon>Nematocera</taxon>
        <taxon>Culicoidea</taxon>
        <taxon>Culicidae</taxon>
        <taxon>Culicinae</taxon>
        <taxon>Aedini</taxon>
        <taxon>Aedes</taxon>
        <taxon>Stegomyia</taxon>
    </lineage>
</organism>
<dbReference type="PROSITE" id="PS50217">
    <property type="entry name" value="BZIP"/>
    <property type="match status" value="1"/>
</dbReference>
<dbReference type="InterPro" id="IPR052470">
    <property type="entry name" value="ER_Stress-Reg_TF"/>
</dbReference>